<evidence type="ECO:0000313" key="1">
    <source>
        <dbReference type="EMBL" id="SUK94286.1"/>
    </source>
</evidence>
<gene>
    <name evidence="1" type="primary">dinG_2</name>
    <name evidence="1" type="ORF">NCTC5664_03315</name>
</gene>
<dbReference type="Proteomes" id="UP000254502">
    <property type="component" value="Unassembled WGS sequence"/>
</dbReference>
<dbReference type="GO" id="GO:0003678">
    <property type="term" value="F:DNA helicase activity"/>
    <property type="evidence" value="ECO:0007669"/>
    <property type="project" value="UniProtKB-EC"/>
</dbReference>
<dbReference type="EC" id="3.6.4.12" evidence="1"/>
<name>A0A380E2P8_STAAU</name>
<dbReference type="AlphaFoldDB" id="A0A380E2P8"/>
<protein>
    <submittedName>
        <fullName evidence="1">DinG family ATP-dependent helicase YoaA</fullName>
        <ecNumber evidence="1">3.6.4.12</ecNumber>
    </submittedName>
</protein>
<keyword evidence="1" id="KW-0067">ATP-binding</keyword>
<sequence length="43" mass="5265">MNEIHELNEQLFSTIFTIINDSDVYDDDIHRFHNVFTFEQKTF</sequence>
<accession>A0A380E2P8</accession>
<dbReference type="GO" id="GO:0016787">
    <property type="term" value="F:hydrolase activity"/>
    <property type="evidence" value="ECO:0007669"/>
    <property type="project" value="UniProtKB-KW"/>
</dbReference>
<dbReference type="EMBL" id="UHAQ01000004">
    <property type="protein sequence ID" value="SUK94286.1"/>
    <property type="molecule type" value="Genomic_DNA"/>
</dbReference>
<keyword evidence="1" id="KW-0378">Hydrolase</keyword>
<proteinExistence type="predicted"/>
<organism evidence="1 2">
    <name type="scientific">Staphylococcus aureus</name>
    <dbReference type="NCBI Taxonomy" id="1280"/>
    <lineage>
        <taxon>Bacteria</taxon>
        <taxon>Bacillati</taxon>
        <taxon>Bacillota</taxon>
        <taxon>Bacilli</taxon>
        <taxon>Bacillales</taxon>
        <taxon>Staphylococcaceae</taxon>
        <taxon>Staphylococcus</taxon>
    </lineage>
</organism>
<reference evidence="1 2" key="1">
    <citation type="submission" date="2018-06" db="EMBL/GenBank/DDBJ databases">
        <authorList>
            <consortium name="Pathogen Informatics"/>
            <person name="Doyle S."/>
        </authorList>
    </citation>
    <scope>NUCLEOTIDE SEQUENCE [LARGE SCALE GENOMIC DNA]</scope>
    <source>
        <strain evidence="1 2">NCTC5664</strain>
    </source>
</reference>
<evidence type="ECO:0000313" key="2">
    <source>
        <dbReference type="Proteomes" id="UP000254502"/>
    </source>
</evidence>
<keyword evidence="1" id="KW-0347">Helicase</keyword>
<keyword evidence="1" id="KW-0547">Nucleotide-binding</keyword>